<reference evidence="3 4" key="1">
    <citation type="submission" date="2024-11" db="EMBL/GenBank/DDBJ databases">
        <title>Adaptive evolution of stress response genes in parasites aligns with host niche diversity.</title>
        <authorList>
            <person name="Hahn C."/>
            <person name="Resl P."/>
        </authorList>
    </citation>
    <scope>NUCLEOTIDE SEQUENCE [LARGE SCALE GENOMIC DNA]</scope>
    <source>
        <strain evidence="3">EGGRZ-B1_66</strain>
        <tissue evidence="3">Body</tissue>
    </source>
</reference>
<evidence type="ECO:0000256" key="1">
    <source>
        <dbReference type="SAM" id="Coils"/>
    </source>
</evidence>
<comment type="caution">
    <text evidence="3">The sequence shown here is derived from an EMBL/GenBank/DDBJ whole genome shotgun (WGS) entry which is preliminary data.</text>
</comment>
<name>A0ABD2Q029_9PLAT</name>
<organism evidence="3 4">
    <name type="scientific">Cichlidogyrus casuarinus</name>
    <dbReference type="NCBI Taxonomy" id="1844966"/>
    <lineage>
        <taxon>Eukaryota</taxon>
        <taxon>Metazoa</taxon>
        <taxon>Spiralia</taxon>
        <taxon>Lophotrochozoa</taxon>
        <taxon>Platyhelminthes</taxon>
        <taxon>Monogenea</taxon>
        <taxon>Monopisthocotylea</taxon>
        <taxon>Dactylogyridea</taxon>
        <taxon>Ancyrocephalidae</taxon>
        <taxon>Cichlidogyrus</taxon>
    </lineage>
</organism>
<dbReference type="InterPro" id="IPR038499">
    <property type="entry name" value="BRO1_sf"/>
</dbReference>
<dbReference type="Proteomes" id="UP001626550">
    <property type="component" value="Unassembled WGS sequence"/>
</dbReference>
<dbReference type="Gene3D" id="1.25.40.280">
    <property type="entry name" value="alix/aip1 like domains"/>
    <property type="match status" value="1"/>
</dbReference>
<dbReference type="EMBL" id="JBJKFK010001471">
    <property type="protein sequence ID" value="KAL3313004.1"/>
    <property type="molecule type" value="Genomic_DNA"/>
</dbReference>
<dbReference type="InterPro" id="IPR004328">
    <property type="entry name" value="BRO1_dom"/>
</dbReference>
<gene>
    <name evidence="3" type="primary">PDCD6IP_2</name>
    <name evidence="3" type="ORF">Ciccas_008397</name>
</gene>
<feature type="domain" description="BRO1" evidence="2">
    <location>
        <begin position="1"/>
        <end position="360"/>
    </location>
</feature>
<evidence type="ECO:0000259" key="2">
    <source>
        <dbReference type="PROSITE" id="PS51180"/>
    </source>
</evidence>
<dbReference type="PANTHER" id="PTHR23030">
    <property type="entry name" value="PCD6 INTERACTING PROTEIN-RELATED"/>
    <property type="match status" value="1"/>
</dbReference>
<evidence type="ECO:0000313" key="3">
    <source>
        <dbReference type="EMBL" id="KAL3313004.1"/>
    </source>
</evidence>
<dbReference type="PROSITE" id="PS51180">
    <property type="entry name" value="BRO1"/>
    <property type="match status" value="1"/>
</dbReference>
<accession>A0ABD2Q029</accession>
<dbReference type="Pfam" id="PF03097">
    <property type="entry name" value="BRO1"/>
    <property type="match status" value="1"/>
</dbReference>
<proteinExistence type="predicted"/>
<keyword evidence="4" id="KW-1185">Reference proteome</keyword>
<keyword evidence="1" id="KW-0175">Coiled coil</keyword>
<sequence>MFLAIPCKKPQNVDMVQPLMRYVKDTYSEEIYSNCRKSFDDLNELRKKVVAKIFDRHESTVDLLKKYHDSLLSLESRIPLADNGAIIEFKWLDGLSEGSLFSKNSMKSNYGAFERLCVLHSIGAVLSQIAANQSLNEDSGLQTAVKLFKTAAGMFSQVRTSLPTVIQTEPSTDMQTDSLILFVTLMLAQAQEAIFIKAERDSMMSSMVAKVAAEAANLYGTCYQTTMRPSNKGKYPKTWSTHLSYKQRYFEVMTNWHYGKACADDKNFGEQIARLKKLVQLASSQAKSLAGENKTAKSIYESLKHDLEKAEKENNCIYHASVPDQSKLTEVVGMAVAKPSPVECPLGDDFVDPFTALVPLGVQLNLDSAQKILNDLIQEEVRRLKEATDTCNWYESLDRD</sequence>
<protein>
    <submittedName>
        <fullName evidence="3">Rhophilin, Rho GTPase binding protein</fullName>
    </submittedName>
</protein>
<dbReference type="SMART" id="SM01041">
    <property type="entry name" value="BRO1"/>
    <property type="match status" value="1"/>
</dbReference>
<feature type="coiled-coil region" evidence="1">
    <location>
        <begin position="293"/>
        <end position="320"/>
    </location>
</feature>
<dbReference type="AlphaFoldDB" id="A0ABD2Q029"/>
<evidence type="ECO:0000313" key="4">
    <source>
        <dbReference type="Proteomes" id="UP001626550"/>
    </source>
</evidence>
<dbReference type="PANTHER" id="PTHR23030:SF39">
    <property type="entry name" value="PROGRAMMED CELL DEATH 6-INTERACTING PROTEIN"/>
    <property type="match status" value="1"/>
</dbReference>